<dbReference type="CDD" id="cd07818">
    <property type="entry name" value="SRPBCC_1"/>
    <property type="match status" value="1"/>
</dbReference>
<evidence type="ECO:0000313" key="1">
    <source>
        <dbReference type="EMBL" id="PKV75779.1"/>
    </source>
</evidence>
<dbReference type="Gene3D" id="3.30.530.20">
    <property type="match status" value="1"/>
</dbReference>
<protein>
    <submittedName>
        <fullName evidence="1">Polyketide cyclase/dehydrase/lipid transport protein</fullName>
    </submittedName>
</protein>
<sequence length="181" mass="20171">MSPFRSILLGLVTLAAILGIISISLPRQIHIQRHIIVNASLEDTYEQLSDLRNWPKWLPGRHSNASKLVSYAGPSVGASLNWTSQRRSVGQGTVTIVSAEPPRKLVTDLEFEKSDKAHSTFTLEETEEGTKLTWHLEKYMGDNPIRKFSGLLIDSTVGEEFEDGLANIKKEVESKNVLTDN</sequence>
<gene>
    <name evidence="1" type="ORF">BD749_0725</name>
</gene>
<dbReference type="EMBL" id="PJMU01000001">
    <property type="protein sequence ID" value="PKV75779.1"/>
    <property type="molecule type" value="Genomic_DNA"/>
</dbReference>
<reference evidence="1 2" key="1">
    <citation type="submission" date="2017-12" db="EMBL/GenBank/DDBJ databases">
        <title>Genomic Encyclopedia of Type Strains, Phase III (KMG-III): the genomes of soil and plant-associated and newly described type strains.</title>
        <authorList>
            <person name="Whitman W."/>
        </authorList>
    </citation>
    <scope>NUCLEOTIDE SEQUENCE [LARGE SCALE GENOMIC DNA]</scope>
    <source>
        <strain evidence="1 2">LP43</strain>
    </source>
</reference>
<dbReference type="AlphaFoldDB" id="A0A2N3V2C4"/>
<evidence type="ECO:0000313" key="2">
    <source>
        <dbReference type="Proteomes" id="UP000233782"/>
    </source>
</evidence>
<dbReference type="InterPro" id="IPR023393">
    <property type="entry name" value="START-like_dom_sf"/>
</dbReference>
<dbReference type="SUPFAM" id="SSF55961">
    <property type="entry name" value="Bet v1-like"/>
    <property type="match status" value="1"/>
</dbReference>
<keyword evidence="2" id="KW-1185">Reference proteome</keyword>
<organism evidence="1 2">
    <name type="scientific">Pontibacter ramchanderi</name>
    <dbReference type="NCBI Taxonomy" id="1179743"/>
    <lineage>
        <taxon>Bacteria</taxon>
        <taxon>Pseudomonadati</taxon>
        <taxon>Bacteroidota</taxon>
        <taxon>Cytophagia</taxon>
        <taxon>Cytophagales</taxon>
        <taxon>Hymenobacteraceae</taxon>
        <taxon>Pontibacter</taxon>
    </lineage>
</organism>
<dbReference type="Proteomes" id="UP000233782">
    <property type="component" value="Unassembled WGS sequence"/>
</dbReference>
<name>A0A2N3V2C4_9BACT</name>
<dbReference type="Pfam" id="PF10604">
    <property type="entry name" value="Polyketide_cyc2"/>
    <property type="match status" value="1"/>
</dbReference>
<proteinExistence type="predicted"/>
<accession>A0A2N3V2C4</accession>
<dbReference type="InterPro" id="IPR019587">
    <property type="entry name" value="Polyketide_cyclase/dehydratase"/>
</dbReference>
<dbReference type="OrthoDB" id="9807923at2"/>
<comment type="caution">
    <text evidence="1">The sequence shown here is derived from an EMBL/GenBank/DDBJ whole genome shotgun (WGS) entry which is preliminary data.</text>
</comment>